<feature type="domain" description="Mei2-like C-terminal RNA recognition motif" evidence="1">
    <location>
        <begin position="44"/>
        <end position="83"/>
    </location>
</feature>
<proteinExistence type="predicted"/>
<accession>A0ABS8SET0</accession>
<dbReference type="Pfam" id="PF04059">
    <property type="entry name" value="RRM_2"/>
    <property type="match status" value="1"/>
</dbReference>
<gene>
    <name evidence="2" type="ORF">HAX54_035002</name>
</gene>
<organism evidence="2 3">
    <name type="scientific">Datura stramonium</name>
    <name type="common">Jimsonweed</name>
    <name type="synonym">Common thornapple</name>
    <dbReference type="NCBI Taxonomy" id="4076"/>
    <lineage>
        <taxon>Eukaryota</taxon>
        <taxon>Viridiplantae</taxon>
        <taxon>Streptophyta</taxon>
        <taxon>Embryophyta</taxon>
        <taxon>Tracheophyta</taxon>
        <taxon>Spermatophyta</taxon>
        <taxon>Magnoliopsida</taxon>
        <taxon>eudicotyledons</taxon>
        <taxon>Gunneridae</taxon>
        <taxon>Pentapetalae</taxon>
        <taxon>asterids</taxon>
        <taxon>lamiids</taxon>
        <taxon>Solanales</taxon>
        <taxon>Solanaceae</taxon>
        <taxon>Solanoideae</taxon>
        <taxon>Datureae</taxon>
        <taxon>Datura</taxon>
    </lineage>
</organism>
<protein>
    <recommendedName>
        <fullName evidence="1">Mei2-like C-terminal RNA recognition motif domain-containing protein</fullName>
    </recommendedName>
</protein>
<name>A0ABS8SET0_DATST</name>
<dbReference type="EMBL" id="JACEIK010000455">
    <property type="protein sequence ID" value="MCD7457379.1"/>
    <property type="molecule type" value="Genomic_DNA"/>
</dbReference>
<keyword evidence="3" id="KW-1185">Reference proteome</keyword>
<dbReference type="InterPro" id="IPR007201">
    <property type="entry name" value="Mei2-like_Rrm_C"/>
</dbReference>
<sequence length="87" mass="9645">MVNYGAHTTMNAGVAVPRNMLDNGSPGFGVVSSQRLGPLFLDTRTTLMIKNIPNKYTSKMLLAAIDEQHKGTFDFLYLPIDFKVILQ</sequence>
<evidence type="ECO:0000259" key="1">
    <source>
        <dbReference type="Pfam" id="PF04059"/>
    </source>
</evidence>
<dbReference type="Proteomes" id="UP000823775">
    <property type="component" value="Unassembled WGS sequence"/>
</dbReference>
<comment type="caution">
    <text evidence="2">The sequence shown here is derived from an EMBL/GenBank/DDBJ whole genome shotgun (WGS) entry which is preliminary data.</text>
</comment>
<reference evidence="2 3" key="1">
    <citation type="journal article" date="2021" name="BMC Genomics">
        <title>Datura genome reveals duplications of psychoactive alkaloid biosynthetic genes and high mutation rate following tissue culture.</title>
        <authorList>
            <person name="Rajewski A."/>
            <person name="Carter-House D."/>
            <person name="Stajich J."/>
            <person name="Litt A."/>
        </authorList>
    </citation>
    <scope>NUCLEOTIDE SEQUENCE [LARGE SCALE GENOMIC DNA]</scope>
    <source>
        <strain evidence="2">AR-01</strain>
    </source>
</reference>
<evidence type="ECO:0000313" key="2">
    <source>
        <dbReference type="EMBL" id="MCD7457379.1"/>
    </source>
</evidence>
<evidence type="ECO:0000313" key="3">
    <source>
        <dbReference type="Proteomes" id="UP000823775"/>
    </source>
</evidence>